<dbReference type="Proteomes" id="UP000648075">
    <property type="component" value="Unassembled WGS sequence"/>
</dbReference>
<sequence length="395" mass="40701">MSGRLSGRGQPLVALLTLLAGWAGGRAMGWEEVPPSGATSAVAAEMSVPAARAPAAEGGGAYLIDTRIGPQSYADVAPGVVAYDPVAAMPMRPAFAGCGACRAYAPRHAGRQPLVVWDSSGYGWSLGSGRRNDRRAALTTPESRESGVLPGLDGTQWAGPEGSPVPQAMAGPDRPAKPSRWSADSWAFLRKGTVSYLAPGVSAATYGTSQAGAIIRFRLDRGGRRPTAYLRTTSTLGALPESAAALGVSARPLARVPVYVALEGRLTQQRGVNRTQAAAMAVTELPPFKLPLGLRGEAYAQGGYVGGSFATPFADGQLRVDHGLFSLGPVDARAGAGVWGGIQKGASRLDTGPGLTLAFPLKGRTYGRLVLDWRQRVAGNAQPGNGAALTLSAGF</sequence>
<organism evidence="2 3">
    <name type="scientific">Novosphingobium colocasiae</name>
    <dbReference type="NCBI Taxonomy" id="1256513"/>
    <lineage>
        <taxon>Bacteria</taxon>
        <taxon>Pseudomonadati</taxon>
        <taxon>Pseudomonadota</taxon>
        <taxon>Alphaproteobacteria</taxon>
        <taxon>Sphingomonadales</taxon>
        <taxon>Sphingomonadaceae</taxon>
        <taxon>Novosphingobium</taxon>
    </lineage>
</organism>
<comment type="caution">
    <text evidence="2">The sequence shown here is derived from an EMBL/GenBank/DDBJ whole genome shotgun (WGS) entry which is preliminary data.</text>
</comment>
<dbReference type="AlphaFoldDB" id="A0A918PFV1"/>
<reference evidence="2" key="2">
    <citation type="submission" date="2020-09" db="EMBL/GenBank/DDBJ databases">
        <authorList>
            <person name="Sun Q."/>
            <person name="Kim S."/>
        </authorList>
    </citation>
    <scope>NUCLEOTIDE SEQUENCE</scope>
    <source>
        <strain evidence="2">KCTC 32255</strain>
    </source>
</reference>
<proteinExistence type="predicted"/>
<protein>
    <submittedName>
        <fullName evidence="2">Uncharacterized protein</fullName>
    </submittedName>
</protein>
<feature type="region of interest" description="Disordered" evidence="1">
    <location>
        <begin position="128"/>
        <end position="176"/>
    </location>
</feature>
<evidence type="ECO:0000256" key="1">
    <source>
        <dbReference type="SAM" id="MobiDB-lite"/>
    </source>
</evidence>
<evidence type="ECO:0000313" key="2">
    <source>
        <dbReference type="EMBL" id="GGZ06632.1"/>
    </source>
</evidence>
<keyword evidence="3" id="KW-1185">Reference proteome</keyword>
<gene>
    <name evidence="2" type="ORF">GCM10011614_21970</name>
</gene>
<dbReference type="EMBL" id="BMZA01000007">
    <property type="protein sequence ID" value="GGZ06632.1"/>
    <property type="molecule type" value="Genomic_DNA"/>
</dbReference>
<accession>A0A918PFV1</accession>
<evidence type="ECO:0000313" key="3">
    <source>
        <dbReference type="Proteomes" id="UP000648075"/>
    </source>
</evidence>
<dbReference type="RefSeq" id="WP_189621248.1">
    <property type="nucleotide sequence ID" value="NZ_BMZA01000007.1"/>
</dbReference>
<name>A0A918PFV1_9SPHN</name>
<reference evidence="2" key="1">
    <citation type="journal article" date="2014" name="Int. J. Syst. Evol. Microbiol.">
        <title>Complete genome sequence of Corynebacterium casei LMG S-19264T (=DSM 44701T), isolated from a smear-ripened cheese.</title>
        <authorList>
            <consortium name="US DOE Joint Genome Institute (JGI-PGF)"/>
            <person name="Walter F."/>
            <person name="Albersmeier A."/>
            <person name="Kalinowski J."/>
            <person name="Ruckert C."/>
        </authorList>
    </citation>
    <scope>NUCLEOTIDE SEQUENCE</scope>
    <source>
        <strain evidence="2">KCTC 32255</strain>
    </source>
</reference>